<evidence type="ECO:0000256" key="1">
    <source>
        <dbReference type="SAM" id="Coils"/>
    </source>
</evidence>
<protein>
    <submittedName>
        <fullName evidence="3">Uncharacterized protein</fullName>
    </submittedName>
</protein>
<proteinExistence type="predicted"/>
<feature type="coiled-coil region" evidence="1">
    <location>
        <begin position="184"/>
        <end position="218"/>
    </location>
</feature>
<evidence type="ECO:0000313" key="3">
    <source>
        <dbReference type="EMBL" id="PZD55797.1"/>
    </source>
</evidence>
<feature type="transmembrane region" description="Helical" evidence="2">
    <location>
        <begin position="54"/>
        <end position="73"/>
    </location>
</feature>
<organism evidence="3 4">
    <name type="scientific">Streptococcus salivarius</name>
    <dbReference type="NCBI Taxonomy" id="1304"/>
    <lineage>
        <taxon>Bacteria</taxon>
        <taxon>Bacillati</taxon>
        <taxon>Bacillota</taxon>
        <taxon>Bacilli</taxon>
        <taxon>Lactobacillales</taxon>
        <taxon>Streptococcaceae</taxon>
        <taxon>Streptococcus</taxon>
    </lineage>
</organism>
<keyword evidence="1" id="KW-0175">Coiled coil</keyword>
<gene>
    <name evidence="3" type="ORF">CKU37_08840</name>
</gene>
<dbReference type="AlphaFoldDB" id="A0AA45CRU5"/>
<sequence>MIGLSILGITWKVPDKIVECLAWIGVVAIFILFLAVYQCFIAKKFDIHQILKKYIVHVLVLSLLISFIIPLFSWHLGLFKKDSLLNGSDVLGYYGTIIGGVVTVMGIYCTFNYERLISAEGRKADNLPLLQFSIENVPANFISSDLYVVRGVEAFKKLHELSENDRKLKKRLNLSCYTKKKIEEKANNNNRAEFQKELEEIQKKIEDNSELKKTISQELSNIFRKTVLCKLKITNIGLQTAILSSIRLCSQNGTKSKVMIAHGPRDLYYKNVLLKDDMANIEMFAVPKEEEISLTIEFSFYDNENPFSEDNGGIQYYARGDHLLIDFTDVYRNRYRYKLPIEIVHYSSTYSIGIMHKHIPVLPIELDKPEKIEVY</sequence>
<dbReference type="Proteomes" id="UP000248776">
    <property type="component" value="Unassembled WGS sequence"/>
</dbReference>
<dbReference type="RefSeq" id="WP_110981336.1">
    <property type="nucleotide sequence ID" value="NZ_JADPEB010000003.1"/>
</dbReference>
<comment type="caution">
    <text evidence="3">The sequence shown here is derived from an EMBL/GenBank/DDBJ whole genome shotgun (WGS) entry which is preliminary data.</text>
</comment>
<keyword evidence="2" id="KW-1133">Transmembrane helix</keyword>
<accession>A0AA45CRU5</accession>
<name>A0AA45CRU5_STRSL</name>
<dbReference type="EMBL" id="NSIW01000018">
    <property type="protein sequence ID" value="PZD55797.1"/>
    <property type="molecule type" value="Genomic_DNA"/>
</dbReference>
<evidence type="ECO:0000313" key="4">
    <source>
        <dbReference type="Proteomes" id="UP000248776"/>
    </source>
</evidence>
<keyword evidence="2" id="KW-0472">Membrane</keyword>
<reference evidence="3 4" key="1">
    <citation type="submission" date="2017-08" db="EMBL/GenBank/DDBJ databases">
        <title>Streptococcus salivarius strain HS0302 Genome.</title>
        <authorList>
            <person name="Smith J."/>
            <person name="Deng P."/>
            <person name="Geng M."/>
        </authorList>
    </citation>
    <scope>NUCLEOTIDE SEQUENCE [LARGE SCALE GENOMIC DNA]</scope>
    <source>
        <strain evidence="3 4">HS0302</strain>
    </source>
</reference>
<evidence type="ECO:0000256" key="2">
    <source>
        <dbReference type="SAM" id="Phobius"/>
    </source>
</evidence>
<feature type="transmembrane region" description="Helical" evidence="2">
    <location>
        <begin position="93"/>
        <end position="113"/>
    </location>
</feature>
<keyword evidence="2" id="KW-0812">Transmembrane</keyword>
<feature type="transmembrane region" description="Helical" evidence="2">
    <location>
        <begin position="21"/>
        <end position="42"/>
    </location>
</feature>